<dbReference type="InterPro" id="IPR052035">
    <property type="entry name" value="ZnF_BED_domain_contain"/>
</dbReference>
<dbReference type="GO" id="GO:0008270">
    <property type="term" value="F:zinc ion binding"/>
    <property type="evidence" value="ECO:0007669"/>
    <property type="project" value="UniProtKB-KW"/>
</dbReference>
<proteinExistence type="predicted"/>
<dbReference type="PANTHER" id="PTHR46481:SF10">
    <property type="entry name" value="ZINC FINGER BED DOMAIN-CONTAINING PROTEIN 39"/>
    <property type="match status" value="1"/>
</dbReference>
<gene>
    <name evidence="6" type="ORF">ACH5RR_040980</name>
</gene>
<dbReference type="EMBL" id="JBJUIK010000017">
    <property type="protein sequence ID" value="KAL3498248.1"/>
    <property type="molecule type" value="Genomic_DNA"/>
</dbReference>
<protein>
    <recommendedName>
        <fullName evidence="8">Transposase</fullName>
    </recommendedName>
</protein>
<dbReference type="AlphaFoldDB" id="A0ABD2XTS2"/>
<accession>A0ABD2XTS2</accession>
<keyword evidence="3" id="KW-0863">Zinc-finger</keyword>
<dbReference type="SUPFAM" id="SSF53098">
    <property type="entry name" value="Ribonuclease H-like"/>
    <property type="match status" value="1"/>
</dbReference>
<evidence type="ECO:0000256" key="3">
    <source>
        <dbReference type="ARBA" id="ARBA00022771"/>
    </source>
</evidence>
<evidence type="ECO:0000313" key="7">
    <source>
        <dbReference type="Proteomes" id="UP001630127"/>
    </source>
</evidence>
<evidence type="ECO:0008006" key="8">
    <source>
        <dbReference type="Google" id="ProtNLM"/>
    </source>
</evidence>
<name>A0ABD2XTS2_9GENT</name>
<evidence type="ECO:0000256" key="2">
    <source>
        <dbReference type="ARBA" id="ARBA00022723"/>
    </source>
</evidence>
<keyword evidence="4" id="KW-0862">Zinc</keyword>
<comment type="caution">
    <text evidence="6">The sequence shown here is derived from an EMBL/GenBank/DDBJ whole genome shotgun (WGS) entry which is preliminary data.</text>
</comment>
<organism evidence="6 7">
    <name type="scientific">Cinchona calisaya</name>
    <dbReference type="NCBI Taxonomy" id="153742"/>
    <lineage>
        <taxon>Eukaryota</taxon>
        <taxon>Viridiplantae</taxon>
        <taxon>Streptophyta</taxon>
        <taxon>Embryophyta</taxon>
        <taxon>Tracheophyta</taxon>
        <taxon>Spermatophyta</taxon>
        <taxon>Magnoliopsida</taxon>
        <taxon>eudicotyledons</taxon>
        <taxon>Gunneridae</taxon>
        <taxon>Pentapetalae</taxon>
        <taxon>asterids</taxon>
        <taxon>lamiids</taxon>
        <taxon>Gentianales</taxon>
        <taxon>Rubiaceae</taxon>
        <taxon>Cinchonoideae</taxon>
        <taxon>Cinchoneae</taxon>
        <taxon>Cinchona</taxon>
    </lineage>
</organism>
<evidence type="ECO:0000256" key="5">
    <source>
        <dbReference type="ARBA" id="ARBA00023242"/>
    </source>
</evidence>
<evidence type="ECO:0000256" key="1">
    <source>
        <dbReference type="ARBA" id="ARBA00004123"/>
    </source>
</evidence>
<keyword evidence="7" id="KW-1185">Reference proteome</keyword>
<dbReference type="PANTHER" id="PTHR46481">
    <property type="entry name" value="ZINC FINGER BED DOMAIN-CONTAINING PROTEIN 4"/>
    <property type="match status" value="1"/>
</dbReference>
<sequence>MDNAAYNDTLISILKHHLKLLDAQLCDGEFSHVRCGAHILNLIVKSGLEVIEGHILMIHECVKYARNSEERKTKFPEFIARVSCNEKKRSNRILQQDGTQPTSGYDITTLFSVSH</sequence>
<evidence type="ECO:0000313" key="6">
    <source>
        <dbReference type="EMBL" id="KAL3498248.1"/>
    </source>
</evidence>
<evidence type="ECO:0000256" key="4">
    <source>
        <dbReference type="ARBA" id="ARBA00022833"/>
    </source>
</evidence>
<dbReference type="InterPro" id="IPR012337">
    <property type="entry name" value="RNaseH-like_sf"/>
</dbReference>
<reference evidence="6 7" key="1">
    <citation type="submission" date="2024-11" db="EMBL/GenBank/DDBJ databases">
        <title>A near-complete genome assembly of Cinchona calisaya.</title>
        <authorList>
            <person name="Lian D.C."/>
            <person name="Zhao X.W."/>
            <person name="Wei L."/>
        </authorList>
    </citation>
    <scope>NUCLEOTIDE SEQUENCE [LARGE SCALE GENOMIC DNA]</scope>
    <source>
        <tissue evidence="6">Nenye</tissue>
    </source>
</reference>
<keyword evidence="2" id="KW-0479">Metal-binding</keyword>
<comment type="subcellular location">
    <subcellularLocation>
        <location evidence="1">Nucleus</location>
    </subcellularLocation>
</comment>
<dbReference type="Proteomes" id="UP001630127">
    <property type="component" value="Unassembled WGS sequence"/>
</dbReference>
<keyword evidence="5" id="KW-0539">Nucleus</keyword>
<dbReference type="GO" id="GO:0005634">
    <property type="term" value="C:nucleus"/>
    <property type="evidence" value="ECO:0007669"/>
    <property type="project" value="UniProtKB-SubCell"/>
</dbReference>